<evidence type="ECO:0000313" key="7">
    <source>
        <dbReference type="Proteomes" id="UP000294343"/>
    </source>
</evidence>
<comment type="function">
    <text evidence="1">Probable metalloprotease.</text>
</comment>
<dbReference type="GO" id="GO:0008237">
    <property type="term" value="F:metallopeptidase activity"/>
    <property type="evidence" value="ECO:0007669"/>
    <property type="project" value="UniProtKB-KW"/>
</dbReference>
<feature type="domain" description="Metalloprotease TldD/E C-terminal" evidence="4">
    <location>
        <begin position="244"/>
        <end position="451"/>
    </location>
</feature>
<dbReference type="InterPro" id="IPR036059">
    <property type="entry name" value="TldD/PmbA_sf"/>
</dbReference>
<feature type="domain" description="Metalloprotease TldD/E central" evidence="5">
    <location>
        <begin position="130"/>
        <end position="236"/>
    </location>
</feature>
<dbReference type="InterPro" id="IPR035068">
    <property type="entry name" value="TldD/PmbA_N"/>
</dbReference>
<dbReference type="PANTHER" id="PTHR43421">
    <property type="entry name" value="METALLOPROTEASE PMBA"/>
    <property type="match status" value="1"/>
</dbReference>
<dbReference type="GO" id="GO:0006508">
    <property type="term" value="P:proteolysis"/>
    <property type="evidence" value="ECO:0007669"/>
    <property type="project" value="UniProtKB-KW"/>
</dbReference>
<organism evidence="6 7">
    <name type="scientific">Candidatus Erwinia haradaeae</name>
    <dbReference type="NCBI Taxonomy" id="1922217"/>
    <lineage>
        <taxon>Bacteria</taxon>
        <taxon>Pseudomonadati</taxon>
        <taxon>Pseudomonadota</taxon>
        <taxon>Gammaproteobacteria</taxon>
        <taxon>Enterobacterales</taxon>
        <taxon>Erwiniaceae</taxon>
        <taxon>Erwinia</taxon>
    </lineage>
</organism>
<dbReference type="InterPro" id="IPR047657">
    <property type="entry name" value="PmbA"/>
</dbReference>
<dbReference type="InterPro" id="IPR045569">
    <property type="entry name" value="Metalloprtase-TldD/E_C"/>
</dbReference>
<evidence type="ECO:0000259" key="3">
    <source>
        <dbReference type="Pfam" id="PF01523"/>
    </source>
</evidence>
<dbReference type="AlphaFoldDB" id="A0A451DI70"/>
<reference evidence="6 7" key="1">
    <citation type="submission" date="2019-02" db="EMBL/GenBank/DDBJ databases">
        <authorList>
            <person name="Manzano-Marin A."/>
            <person name="Manzano-Marin A."/>
        </authorList>
    </citation>
    <scope>NUCLEOTIDE SEQUENCE [LARGE SCALE GENOMIC DNA]</scope>
    <source>
        <strain evidence="6 7">ErCipseudotsugae</strain>
    </source>
</reference>
<dbReference type="EMBL" id="LR217730">
    <property type="protein sequence ID" value="VFP86365.1"/>
    <property type="molecule type" value="Genomic_DNA"/>
</dbReference>
<evidence type="ECO:0000259" key="4">
    <source>
        <dbReference type="Pfam" id="PF19289"/>
    </source>
</evidence>
<evidence type="ECO:0000259" key="5">
    <source>
        <dbReference type="Pfam" id="PF19290"/>
    </source>
</evidence>
<dbReference type="Pfam" id="PF01523">
    <property type="entry name" value="PmbA_TldD_1st"/>
    <property type="match status" value="1"/>
</dbReference>
<dbReference type="InterPro" id="IPR045570">
    <property type="entry name" value="Metalloprtase-TldD/E_cen_dom"/>
</dbReference>
<keyword evidence="6" id="KW-0378">Hydrolase</keyword>
<evidence type="ECO:0000256" key="1">
    <source>
        <dbReference type="ARBA" id="ARBA00002796"/>
    </source>
</evidence>
<dbReference type="SUPFAM" id="SSF111283">
    <property type="entry name" value="Putative modulator of DNA gyrase, PmbA/TldD"/>
    <property type="match status" value="1"/>
</dbReference>
<dbReference type="NCBIfam" id="NF008268">
    <property type="entry name" value="PRK11040.1"/>
    <property type="match status" value="1"/>
</dbReference>
<keyword evidence="6" id="KW-0482">Metalloprotease</keyword>
<feature type="domain" description="Metalloprotease TldD/E N-terminal" evidence="3">
    <location>
        <begin position="39"/>
        <end position="102"/>
    </location>
</feature>
<evidence type="ECO:0000256" key="2">
    <source>
        <dbReference type="ARBA" id="ARBA00005836"/>
    </source>
</evidence>
<dbReference type="Proteomes" id="UP000294343">
    <property type="component" value="Chromosome"/>
</dbReference>
<dbReference type="PANTHER" id="PTHR43421:SF1">
    <property type="entry name" value="METALLOPROTEASE PMBA"/>
    <property type="match status" value="1"/>
</dbReference>
<dbReference type="GO" id="GO:0005829">
    <property type="term" value="C:cytosol"/>
    <property type="evidence" value="ECO:0007669"/>
    <property type="project" value="TreeGrafter"/>
</dbReference>
<dbReference type="Gene3D" id="3.30.2290.10">
    <property type="entry name" value="PmbA/TldD superfamily"/>
    <property type="match status" value="1"/>
</dbReference>
<protein>
    <submittedName>
        <fullName evidence="6">Metalloprotease PmbA</fullName>
        <ecNumber evidence="6">3.4.-.-</ecNumber>
    </submittedName>
</protein>
<comment type="similarity">
    <text evidence="2">Belongs to the peptidase U62 family.</text>
</comment>
<dbReference type="EC" id="3.4.-.-" evidence="6"/>
<dbReference type="InterPro" id="IPR002510">
    <property type="entry name" value="Metalloprtase-TldD/E_N"/>
</dbReference>
<name>A0A451DI70_9GAMM</name>
<evidence type="ECO:0000313" key="6">
    <source>
        <dbReference type="EMBL" id="VFP86365.1"/>
    </source>
</evidence>
<dbReference type="Pfam" id="PF19290">
    <property type="entry name" value="PmbA_TldD_2nd"/>
    <property type="match status" value="1"/>
</dbReference>
<keyword evidence="6" id="KW-0645">Protease</keyword>
<sequence>MKESFHMTEQNNITEQRYFLEETVRRALQLTTPNCDGMEITVLQTSGISIRTNYGAIENIQFNNNSEFYVTIYYKYCTGTVSSTDFTLGAIKKAVNSAFNIARYTSKDPHHGLADRELLALNSLDLDLYHPTVLNTDHFVNLASRAEMAALQWDRRIIRTEGGHFDGRIGITVFGNTYGMLQSYCNSWYSLASHVIAEENGSMEQDYAYTVSRAIEDLQLPEDIGQKCALRTLSRLSPRRLSTMQSPVIFSAEVATGLFALLAIAISGRQIYRKSTFLLNSMGRQILPKWLSIEEHPHLLKGLGSSPFDSEGVRTKQRDIVKNGVLKSWLLSSYSARRLGLQSTGHADGIHNWLVLGHKIDFNDMLQQMGTGLLVNQLIGQSVNQMTGDYSRGASGFWVENGIVQYPVNKITIAGNLKHMWYNIISMGNDIEKRSNIQCGSVLLSNMQISGE</sequence>
<gene>
    <name evidence="6" type="primary">pmbA</name>
    <name evidence="6" type="ORF">ERCIPSPA2889_470</name>
</gene>
<accession>A0A451DI70</accession>
<proteinExistence type="inferred from homology"/>
<dbReference type="Pfam" id="PF19289">
    <property type="entry name" value="PmbA_TldD_3rd"/>
    <property type="match status" value="1"/>
</dbReference>